<dbReference type="GO" id="GO:0031966">
    <property type="term" value="C:mitochondrial membrane"/>
    <property type="evidence" value="ECO:0007669"/>
    <property type="project" value="UniProtKB-SubCell"/>
</dbReference>
<dbReference type="InterPro" id="IPR002999">
    <property type="entry name" value="Tudor"/>
</dbReference>
<dbReference type="GO" id="GO:0004176">
    <property type="term" value="F:ATP-dependent peptidase activity"/>
    <property type="evidence" value="ECO:0007669"/>
    <property type="project" value="InterPro"/>
</dbReference>
<dbReference type="InterPro" id="IPR003960">
    <property type="entry name" value="ATPase_AAA_CS"/>
</dbReference>
<dbReference type="GO" id="GO:0042078">
    <property type="term" value="P:germ-line stem cell division"/>
    <property type="evidence" value="ECO:0007669"/>
    <property type="project" value="TreeGrafter"/>
</dbReference>
<dbReference type="GO" id="GO:0003724">
    <property type="term" value="F:RNA helicase activity"/>
    <property type="evidence" value="ECO:0007669"/>
    <property type="project" value="UniProtKB-EC"/>
</dbReference>
<protein>
    <recommendedName>
        <fullName evidence="5">RNA helicase</fullName>
        <ecNumber evidence="5">3.6.4.13</ecNumber>
    </recommendedName>
</protein>
<dbReference type="Pfam" id="PF01434">
    <property type="entry name" value="Peptidase_M41"/>
    <property type="match status" value="1"/>
</dbReference>
<evidence type="ECO:0000256" key="17">
    <source>
        <dbReference type="ARBA" id="ARBA00022871"/>
    </source>
</evidence>
<dbReference type="EC" id="3.6.4.13" evidence="5"/>
<dbReference type="GO" id="GO:0004222">
    <property type="term" value="F:metalloendopeptidase activity"/>
    <property type="evidence" value="ECO:0007669"/>
    <property type="project" value="InterPro"/>
</dbReference>
<dbReference type="InterPro" id="IPR000571">
    <property type="entry name" value="Znf_CCCH"/>
</dbReference>
<evidence type="ECO:0000256" key="3">
    <source>
        <dbReference type="ARBA" id="ARBA00010044"/>
    </source>
</evidence>
<dbReference type="SUPFAM" id="SSF140990">
    <property type="entry name" value="FtsH protease domain-like"/>
    <property type="match status" value="1"/>
</dbReference>
<evidence type="ECO:0000256" key="15">
    <source>
        <dbReference type="ARBA" id="ARBA00022833"/>
    </source>
</evidence>
<dbReference type="SMART" id="SM00382">
    <property type="entry name" value="AAA"/>
    <property type="match status" value="1"/>
</dbReference>
<keyword evidence="16" id="KW-0067">ATP-binding</keyword>
<comment type="cofactor">
    <cofactor evidence="1">
        <name>Zn(2+)</name>
        <dbReference type="ChEBI" id="CHEBI:29105"/>
    </cofactor>
</comment>
<evidence type="ECO:0000256" key="1">
    <source>
        <dbReference type="ARBA" id="ARBA00001947"/>
    </source>
</evidence>
<dbReference type="Proteomes" id="UP000319801">
    <property type="component" value="Unassembled WGS sequence"/>
</dbReference>
<dbReference type="InterPro" id="IPR008978">
    <property type="entry name" value="HSP20-like_chaperone"/>
</dbReference>
<evidence type="ECO:0000256" key="11">
    <source>
        <dbReference type="ARBA" id="ARBA00022741"/>
    </source>
</evidence>
<evidence type="ECO:0000256" key="4">
    <source>
        <dbReference type="ARBA" id="ARBA00010550"/>
    </source>
</evidence>
<dbReference type="FunFam" id="3.40.1690.20:FF:000001">
    <property type="entry name" value="AFG3-like AAA ATPase 2"/>
    <property type="match status" value="1"/>
</dbReference>
<dbReference type="GO" id="GO:0003676">
    <property type="term" value="F:nucleic acid binding"/>
    <property type="evidence" value="ECO:0007669"/>
    <property type="project" value="InterPro"/>
</dbReference>
<feature type="zinc finger region" description="C3H1-type" evidence="24">
    <location>
        <begin position="736"/>
        <end position="764"/>
    </location>
</feature>
<feature type="region of interest" description="Disordered" evidence="25">
    <location>
        <begin position="1183"/>
        <end position="1216"/>
    </location>
</feature>
<dbReference type="FunFam" id="3.40.50.300:FF:001416">
    <property type="entry name" value="Tudor domain containing 12"/>
    <property type="match status" value="1"/>
</dbReference>
<dbReference type="Gene3D" id="2.30.30.140">
    <property type="match status" value="2"/>
</dbReference>
<sequence length="1849" mass="206452">MNIFYHSIKLDVPKVTPSSLEKGQVCVVYWPVLRSWCRAKVESLFLGSEKSQATCFLVDHGERVIVSTADLSSYWDSSATKYLHNLLQASTLVEAVLCETHDDCTAIELYLTIGNVKICVNDDMVVKKFACFSSEKFPGDESGFVDRTPVCLAWDMFSSPQHFLKINGCYTLRTPTSLQFLTRKIKKENNLAKIEHEKSPAPTKPVSAQENGVFDEQDLCGIHDKNTIAQTTEEEKVKTGGFEESYTETTLAEQLSEKLNLFRSTSVIPAVETEPALTQEVITEEQFACARLLHLLNPDPINPDSKSLDDGIACCEFNMSGLLVHSAFNINPCKTLTQAPITENFHKFLLARKYAGPGLGESYGWPVVARGCDMVLICRSGDDPLSYIPPLLAQLQLASLFSVLTAHTGPLAVIICPGWEKVDSVLALLEESRAAVNLHPAAVLVGIGKDEAKQSKIPNNCQLLVTTPFSLTRLLEVQFFCFHRLCHLVLDEAHNLFLKAPEQMTVILKHYQKVVSREERTMCAQQLIAVGSHWCQELADVVQNHMVNPCIIITVPEEAALYGGVEQTVLTCLDCNKTSVLLSSLDFSPTVPQKTLLIANSSEEVEHVYKALRNTAAFSLKVHEGLTYQFDAVIEQWNKEIGAGTQVILVTTNNCLNALGIRDATCVVNYGFPGSQKMFGNRMFCMVDNFRNLSYKSKNSRHVSGVLRYLKRTDTQLPPELLQFAQGVQQAKEHWKTNQDLCSYLKSLGFCRDSTSCPDRHTVNKLLDCAQHPDSGTVLVLPLYIKTANVYYGRVVDQKENSYEKLAAKMKLHYAKERLCAKEVVEGGLYGVQENEVYHRVCVIKVPDKGDRLFSSVTVRFVDEGRIQELKSHQLLQLPPEFQSLPSQAVEIILCRVKPIDEEMDWNPRVTRAISQKIKGKLHHAKVALCLGNTLWVDPMVHMTRMPGLKILVNEYNVHAEIVATGMGTTNSQHLELLKLLCQEEPAVTKLQESNGYETEVVSLEQKVQFAGKVLANQMKVGISITECTDTKPCEPLQNLQSTDQISTANGDSEHTVHAYVNSHHYCANLELHSDISTEQCSWKMECNEPIITLVKKERKEWKSLLKYKRVSWRMALMVGLLSAASGSVRFGLRRTLQRSSLTAALRKCSFTRLNVHSNRNLTLNHLKPLWIEDNRCSKSVLYSGDTSKGESDRRSSREGGGDGGGKKGGKKDWKSRLQQGDIPWDDDEFRYMAVTVAGVASALIYFYFRDPGTEITWKDFVHHYLARGLVEGLEVINKQFVRVILVPGADASDGRYVWFNIGSVDSFERNLEAAHYELGLEPSNRVAVIYRSKIDGSFIKSMIPTLLMIGFLLFTLRRASMGGGGAGGKGRGLFGLSESPAKVIRDNTDVKFKDVAGCEEAKLEILEFVNFLKNPQQYQDLGAKIPKGAVLSGPPGTGKTLLAKATAGEANVPFITVNGSEFLEMFVGVGPARVRDLFTMARKNAPCILFIDEIDAVGRKRGAGNFGQSEQENTLNQLLVEMDGFNSSTNVVVLAGTNRPDILDPALMRPGRFDRQIYIGPPDIKGRASIFKVHLRPLKLDSHLDPDSLARKMAASTPGFTGLEKKTQVLQPTEKKTVAYHEAGHAIVGWFLEHADPLLKVSIIPRGKGLGYAQYLPKEQYLYTQEQLLDRMCMMLGGRVAEQVFFNRITTGAQDDLKKVTQLAYAQIVQFGMSEKVGQISFDLPRQGDMVLEKPYSEATAELIDQEVRELVDSAYQRTLQLITEKRDLVDEVGKRLLEKEVLNKADMVELLGPRPFKEKSTYEEFVEGTGSFEEDTNLPEGLKDWDKKKENQDESETSDKKRNVQSM</sequence>
<organism evidence="29 30">
    <name type="scientific">Bagarius yarrelli</name>
    <name type="common">Goonch</name>
    <name type="synonym">Bagrus yarrelli</name>
    <dbReference type="NCBI Taxonomy" id="175774"/>
    <lineage>
        <taxon>Eukaryota</taxon>
        <taxon>Metazoa</taxon>
        <taxon>Chordata</taxon>
        <taxon>Craniata</taxon>
        <taxon>Vertebrata</taxon>
        <taxon>Euteleostomi</taxon>
        <taxon>Actinopterygii</taxon>
        <taxon>Neopterygii</taxon>
        <taxon>Teleostei</taxon>
        <taxon>Ostariophysi</taxon>
        <taxon>Siluriformes</taxon>
        <taxon>Sisoridae</taxon>
        <taxon>Sisorinae</taxon>
        <taxon>Bagarius</taxon>
    </lineage>
</organism>
<evidence type="ECO:0000256" key="6">
    <source>
        <dbReference type="ARBA" id="ARBA00022473"/>
    </source>
</evidence>
<dbReference type="FunFam" id="3.40.50.300:FF:000001">
    <property type="entry name" value="ATP-dependent zinc metalloprotease FtsH"/>
    <property type="match status" value="1"/>
</dbReference>
<evidence type="ECO:0000256" key="13">
    <source>
        <dbReference type="ARBA" id="ARBA00022801"/>
    </source>
</evidence>
<keyword evidence="30" id="KW-1185">Reference proteome</keyword>
<evidence type="ECO:0000256" key="7">
    <source>
        <dbReference type="ARBA" id="ARBA00022670"/>
    </source>
</evidence>
<feature type="domain" description="C3H1-type" evidence="26">
    <location>
        <begin position="736"/>
        <end position="764"/>
    </location>
</feature>
<dbReference type="InterPro" id="IPR007052">
    <property type="entry name" value="CS_dom"/>
</dbReference>
<keyword evidence="9 24" id="KW-0479">Metal-binding</keyword>
<dbReference type="GO" id="GO:0051604">
    <property type="term" value="P:protein maturation"/>
    <property type="evidence" value="ECO:0007669"/>
    <property type="project" value="UniProtKB-ARBA"/>
</dbReference>
<evidence type="ECO:0000256" key="24">
    <source>
        <dbReference type="PROSITE-ProRule" id="PRU00723"/>
    </source>
</evidence>
<evidence type="ECO:0000313" key="30">
    <source>
        <dbReference type="Proteomes" id="UP000319801"/>
    </source>
</evidence>
<dbReference type="SUPFAM" id="SSF49764">
    <property type="entry name" value="HSP20-like chaperones"/>
    <property type="match status" value="1"/>
</dbReference>
<keyword evidence="18" id="KW-1133">Transmembrane helix</keyword>
<evidence type="ECO:0000259" key="28">
    <source>
        <dbReference type="PROSITE" id="PS51203"/>
    </source>
</evidence>
<dbReference type="OrthoDB" id="249932at2759"/>
<evidence type="ECO:0000256" key="19">
    <source>
        <dbReference type="ARBA" id="ARBA00023049"/>
    </source>
</evidence>
<comment type="similarity">
    <text evidence="3">In the C-terminal section; belongs to the peptidase M41 family.</text>
</comment>
<name>A0A556THQ2_BAGYA</name>
<dbReference type="PROSITE" id="PS00674">
    <property type="entry name" value="AAA"/>
    <property type="match status" value="1"/>
</dbReference>
<feature type="region of interest" description="Disordered" evidence="25">
    <location>
        <begin position="1809"/>
        <end position="1849"/>
    </location>
</feature>
<keyword evidence="24" id="KW-0863">Zinc-finger</keyword>
<dbReference type="EMBL" id="VCAZ01000001">
    <property type="protein sequence ID" value="TSK13375.1"/>
    <property type="molecule type" value="Genomic_DNA"/>
</dbReference>
<dbReference type="GO" id="GO:0006508">
    <property type="term" value="P:proteolysis"/>
    <property type="evidence" value="ECO:0007669"/>
    <property type="project" value="UniProtKB-KW"/>
</dbReference>
<keyword evidence="10" id="KW-0677">Repeat</keyword>
<comment type="subcellular location">
    <subcellularLocation>
        <location evidence="2">Mitochondrion membrane</location>
        <topology evidence="2">Multi-pass membrane protein</topology>
    </subcellularLocation>
</comment>
<dbReference type="SUPFAM" id="SSF52540">
    <property type="entry name" value="P-loop containing nucleoside triphosphate hydrolases"/>
    <property type="match status" value="2"/>
</dbReference>
<dbReference type="CDD" id="cd20435">
    <property type="entry name" value="Tudor_TDRD12_rpt2"/>
    <property type="match status" value="1"/>
</dbReference>
<evidence type="ECO:0000256" key="16">
    <source>
        <dbReference type="ARBA" id="ARBA00022840"/>
    </source>
</evidence>
<proteinExistence type="inferred from homology"/>
<dbReference type="InterPro" id="IPR003593">
    <property type="entry name" value="AAA+_ATPase"/>
</dbReference>
<dbReference type="GO" id="GO:0008270">
    <property type="term" value="F:zinc ion binding"/>
    <property type="evidence" value="ECO:0007669"/>
    <property type="project" value="UniProtKB-KW"/>
</dbReference>
<evidence type="ECO:0000313" key="29">
    <source>
        <dbReference type="EMBL" id="TSK13375.1"/>
    </source>
</evidence>
<dbReference type="GO" id="GO:0051321">
    <property type="term" value="P:meiotic cell cycle"/>
    <property type="evidence" value="ECO:0007669"/>
    <property type="project" value="UniProtKB-KW"/>
</dbReference>
<dbReference type="Gene3D" id="3.40.1690.20">
    <property type="match status" value="1"/>
</dbReference>
<keyword evidence="7" id="KW-0645">Protease</keyword>
<feature type="compositionally biased region" description="Basic and acidic residues" evidence="25">
    <location>
        <begin position="1823"/>
        <end position="1849"/>
    </location>
</feature>
<dbReference type="Pfam" id="PF00270">
    <property type="entry name" value="DEAD"/>
    <property type="match status" value="1"/>
</dbReference>
<dbReference type="Pfam" id="PF00567">
    <property type="entry name" value="TUDOR"/>
    <property type="match status" value="1"/>
</dbReference>
<accession>A0A556THQ2</accession>
<dbReference type="Pfam" id="PF00004">
    <property type="entry name" value="AAA"/>
    <property type="match status" value="1"/>
</dbReference>
<evidence type="ECO:0000256" key="21">
    <source>
        <dbReference type="ARBA" id="ARBA00023158"/>
    </source>
</evidence>
<evidence type="ECO:0000256" key="10">
    <source>
        <dbReference type="ARBA" id="ARBA00022737"/>
    </source>
</evidence>
<dbReference type="InterPro" id="IPR027417">
    <property type="entry name" value="P-loop_NTPase"/>
</dbReference>
<evidence type="ECO:0000256" key="9">
    <source>
        <dbReference type="ARBA" id="ARBA00022723"/>
    </source>
</evidence>
<dbReference type="InterPro" id="IPR000642">
    <property type="entry name" value="Peptidase_M41"/>
</dbReference>
<dbReference type="GO" id="GO:0007283">
    <property type="term" value="P:spermatogenesis"/>
    <property type="evidence" value="ECO:0007669"/>
    <property type="project" value="UniProtKB-KW"/>
</dbReference>
<keyword evidence="17" id="KW-0744">Spermatogenesis</keyword>
<evidence type="ECO:0000256" key="12">
    <source>
        <dbReference type="ARBA" id="ARBA00022782"/>
    </source>
</evidence>
<dbReference type="PROSITE" id="PS51203">
    <property type="entry name" value="CS"/>
    <property type="match status" value="1"/>
</dbReference>
<keyword evidence="19" id="KW-0482">Metalloprotease</keyword>
<dbReference type="InterPro" id="IPR011546">
    <property type="entry name" value="Pept_M41_FtsH_extracell"/>
</dbReference>
<evidence type="ECO:0000256" key="25">
    <source>
        <dbReference type="SAM" id="MobiDB-lite"/>
    </source>
</evidence>
<keyword evidence="20" id="KW-0472">Membrane</keyword>
<dbReference type="InterPro" id="IPR003959">
    <property type="entry name" value="ATPase_AAA_core"/>
</dbReference>
<keyword evidence="8" id="KW-0812">Transmembrane</keyword>
<dbReference type="Gene3D" id="2.60.40.790">
    <property type="match status" value="1"/>
</dbReference>
<gene>
    <name evidence="29" type="ORF">Baya_0249</name>
</gene>
<feature type="compositionally biased region" description="Basic and acidic residues" evidence="25">
    <location>
        <begin position="1188"/>
        <end position="1201"/>
    </location>
</feature>
<dbReference type="PANTHER" id="PTHR22655:SF2">
    <property type="entry name" value="ATP-DEPENDENT RNA HELICASE TDRD12-RELATED"/>
    <property type="match status" value="1"/>
</dbReference>
<comment type="caution">
    <text evidence="29">The sequence shown here is derived from an EMBL/GenBank/DDBJ whole genome shotgun (WGS) entry which is preliminary data.</text>
</comment>
<dbReference type="PROSITE" id="PS50103">
    <property type="entry name" value="ZF_C3H1"/>
    <property type="match status" value="1"/>
</dbReference>
<evidence type="ECO:0000259" key="26">
    <source>
        <dbReference type="PROSITE" id="PS50103"/>
    </source>
</evidence>
<evidence type="ECO:0000256" key="2">
    <source>
        <dbReference type="ARBA" id="ARBA00004225"/>
    </source>
</evidence>
<reference evidence="29 30" key="1">
    <citation type="journal article" date="2019" name="Genome Biol. Evol.">
        <title>Whole-Genome Sequencing of the Giant Devil Catfish, Bagarius yarrelli.</title>
        <authorList>
            <person name="Jiang W."/>
            <person name="Lv Y."/>
            <person name="Cheng L."/>
            <person name="Yang K."/>
            <person name="Chao B."/>
            <person name="Wang X."/>
            <person name="Li Y."/>
            <person name="Pan X."/>
            <person name="You X."/>
            <person name="Zhang Y."/>
            <person name="Yang J."/>
            <person name="Li J."/>
            <person name="Zhang X."/>
            <person name="Liu S."/>
            <person name="Sun C."/>
            <person name="Yang J."/>
            <person name="Shi Q."/>
        </authorList>
    </citation>
    <scope>NUCLEOTIDE SEQUENCE [LARGE SCALE GENOMIC DNA]</scope>
    <source>
        <strain evidence="29">JWS20170419001</strain>
        <tissue evidence="29">Muscle</tissue>
    </source>
</reference>
<comment type="catalytic activity">
    <reaction evidence="23">
        <text>ATP + H2O = ADP + phosphate + H(+)</text>
        <dbReference type="Rhea" id="RHEA:13065"/>
        <dbReference type="ChEBI" id="CHEBI:15377"/>
        <dbReference type="ChEBI" id="CHEBI:15378"/>
        <dbReference type="ChEBI" id="CHEBI:30616"/>
        <dbReference type="ChEBI" id="CHEBI:43474"/>
        <dbReference type="ChEBI" id="CHEBI:456216"/>
        <dbReference type="EC" id="3.6.4.13"/>
    </reaction>
</comment>
<keyword evidence="22" id="KW-0469">Meiosis</keyword>
<evidence type="ECO:0000259" key="27">
    <source>
        <dbReference type="PROSITE" id="PS50304"/>
    </source>
</evidence>
<keyword evidence="6" id="KW-0217">Developmental protein</keyword>
<keyword evidence="14" id="KW-0347">Helicase</keyword>
<dbReference type="Gene3D" id="1.20.58.760">
    <property type="entry name" value="Peptidase M41"/>
    <property type="match status" value="1"/>
</dbReference>
<evidence type="ECO:0000256" key="23">
    <source>
        <dbReference type="ARBA" id="ARBA00047984"/>
    </source>
</evidence>
<dbReference type="CDD" id="cd19501">
    <property type="entry name" value="RecA-like_FtsH"/>
    <property type="match status" value="1"/>
</dbReference>
<evidence type="ECO:0000256" key="20">
    <source>
        <dbReference type="ARBA" id="ARBA00023136"/>
    </source>
</evidence>
<dbReference type="InterPro" id="IPR037219">
    <property type="entry name" value="Peptidase_M41-like"/>
</dbReference>
<dbReference type="InterPro" id="IPR011545">
    <property type="entry name" value="DEAD/DEAH_box_helicase_dom"/>
</dbReference>
<dbReference type="SUPFAM" id="SSF63748">
    <property type="entry name" value="Tudor/PWWP/MBT"/>
    <property type="match status" value="2"/>
</dbReference>
<keyword evidence="15 24" id="KW-0862">Zinc</keyword>
<feature type="domain" description="Tudor" evidence="27">
    <location>
        <begin position="19"/>
        <end position="81"/>
    </location>
</feature>
<evidence type="ECO:0000256" key="22">
    <source>
        <dbReference type="ARBA" id="ARBA00023254"/>
    </source>
</evidence>
<dbReference type="FunFam" id="1.20.58.760:FF:000003">
    <property type="entry name" value="AFG3-like AAA ATPase 2"/>
    <property type="match status" value="1"/>
</dbReference>
<dbReference type="GO" id="GO:0016887">
    <property type="term" value="F:ATP hydrolysis activity"/>
    <property type="evidence" value="ECO:0007669"/>
    <property type="project" value="InterPro"/>
</dbReference>
<keyword evidence="12" id="KW-0221">Differentiation</keyword>
<dbReference type="GO" id="GO:0031047">
    <property type="term" value="P:regulatory ncRNA-mediated gene silencing"/>
    <property type="evidence" value="ECO:0007669"/>
    <property type="project" value="UniProtKB-KW"/>
</dbReference>
<evidence type="ECO:0000256" key="18">
    <source>
        <dbReference type="ARBA" id="ARBA00022989"/>
    </source>
</evidence>
<evidence type="ECO:0000256" key="14">
    <source>
        <dbReference type="ARBA" id="ARBA00022806"/>
    </source>
</evidence>
<dbReference type="PROSITE" id="PS50304">
    <property type="entry name" value="TUDOR"/>
    <property type="match status" value="1"/>
</dbReference>
<evidence type="ECO:0000256" key="8">
    <source>
        <dbReference type="ARBA" id="ARBA00022692"/>
    </source>
</evidence>
<comment type="similarity">
    <text evidence="4">In the N-terminal section; belongs to the AAA ATPase family.</text>
</comment>
<dbReference type="Pfam" id="PF06480">
    <property type="entry name" value="FtsH_ext"/>
    <property type="match status" value="1"/>
</dbReference>
<keyword evidence="21" id="KW-0943">RNA-mediated gene silencing</keyword>
<dbReference type="PANTHER" id="PTHR22655">
    <property type="entry name" value="ATP-DEPENDENT RNA HELICASE TDRD12-RELATED"/>
    <property type="match status" value="1"/>
</dbReference>
<keyword evidence="13" id="KW-0378">Hydrolase</keyword>
<evidence type="ECO:0000256" key="5">
    <source>
        <dbReference type="ARBA" id="ARBA00012552"/>
    </source>
</evidence>
<feature type="domain" description="CS" evidence="28">
    <location>
        <begin position="1003"/>
        <end position="1106"/>
    </location>
</feature>
<dbReference type="GO" id="GO:0005524">
    <property type="term" value="F:ATP binding"/>
    <property type="evidence" value="ECO:0007669"/>
    <property type="project" value="UniProtKB-KW"/>
</dbReference>
<dbReference type="Gene3D" id="3.40.50.300">
    <property type="entry name" value="P-loop containing nucleotide triphosphate hydrolases"/>
    <property type="match status" value="3"/>
</dbReference>
<dbReference type="CDD" id="cd06463">
    <property type="entry name" value="p23_like"/>
    <property type="match status" value="1"/>
</dbReference>
<dbReference type="Gene3D" id="1.10.8.60">
    <property type="match status" value="1"/>
</dbReference>
<keyword evidence="11" id="KW-0547">Nucleotide-binding</keyword>